<reference evidence="7" key="1">
    <citation type="submission" date="2014-09" db="EMBL/GenBank/DDBJ databases">
        <authorList>
            <person name="Probst J Alexander"/>
        </authorList>
    </citation>
    <scope>NUCLEOTIDE SEQUENCE</scope>
</reference>
<dbReference type="SUPFAM" id="SSF47954">
    <property type="entry name" value="Cyclin-like"/>
    <property type="match status" value="2"/>
</dbReference>
<dbReference type="EMBL" id="CCXY01000147">
    <property type="protein sequence ID" value="CEG12448.1"/>
    <property type="molecule type" value="Genomic_DNA"/>
</dbReference>
<evidence type="ECO:0000256" key="2">
    <source>
        <dbReference type="ARBA" id="ARBA00013932"/>
    </source>
</evidence>
<gene>
    <name evidence="7" type="ORF">MSIBF_A2300002</name>
</gene>
<dbReference type="InterPro" id="IPR000812">
    <property type="entry name" value="TFIIB"/>
</dbReference>
<dbReference type="GO" id="GO:0097550">
    <property type="term" value="C:transcription preinitiation complex"/>
    <property type="evidence" value="ECO:0007669"/>
    <property type="project" value="TreeGrafter"/>
</dbReference>
<feature type="domain" description="Transcription factor TFIIB cyclin-like" evidence="6">
    <location>
        <begin position="220"/>
        <end position="302"/>
    </location>
</feature>
<evidence type="ECO:0000256" key="3">
    <source>
        <dbReference type="ARBA" id="ARBA00022737"/>
    </source>
</evidence>
<keyword evidence="4" id="KW-0805">Transcription regulation</keyword>
<keyword evidence="3" id="KW-0677">Repeat</keyword>
<evidence type="ECO:0000256" key="1">
    <source>
        <dbReference type="ARBA" id="ARBA00010857"/>
    </source>
</evidence>
<dbReference type="InterPro" id="IPR023486">
    <property type="entry name" value="TFIIB_CS"/>
</dbReference>
<dbReference type="PROSITE" id="PS00782">
    <property type="entry name" value="TFIIB"/>
    <property type="match status" value="1"/>
</dbReference>
<name>A0A098E8U7_9ZZZZ</name>
<dbReference type="GO" id="GO:0017025">
    <property type="term" value="F:TBP-class protein binding"/>
    <property type="evidence" value="ECO:0007669"/>
    <property type="project" value="InterPro"/>
</dbReference>
<dbReference type="InterPro" id="IPR013150">
    <property type="entry name" value="TFIIB_cyclin"/>
</dbReference>
<dbReference type="Gene3D" id="1.10.472.10">
    <property type="entry name" value="Cyclin-like"/>
    <property type="match status" value="2"/>
</dbReference>
<dbReference type="GO" id="GO:0070897">
    <property type="term" value="P:transcription preinitiation complex assembly"/>
    <property type="evidence" value="ECO:0007669"/>
    <property type="project" value="InterPro"/>
</dbReference>
<dbReference type="PANTHER" id="PTHR11618">
    <property type="entry name" value="TRANSCRIPTION INITIATION FACTOR IIB-RELATED"/>
    <property type="match status" value="1"/>
</dbReference>
<evidence type="ECO:0000259" key="6">
    <source>
        <dbReference type="Pfam" id="PF00382"/>
    </source>
</evidence>
<proteinExistence type="inferred from homology"/>
<dbReference type="Pfam" id="PF00382">
    <property type="entry name" value="TFIIB"/>
    <property type="match status" value="2"/>
</dbReference>
<evidence type="ECO:0000256" key="5">
    <source>
        <dbReference type="ARBA" id="ARBA00023163"/>
    </source>
</evidence>
<sequence>MNLENFPERVDVELLLKLAEYLRKDDVAPIGAKEVAEVIAKNFDNIPENIRNELLLKLAKKESAAKAIARVVADKFDAIPENIRNDLLFKLAEKDSAAREVASAIAYNFNKLPENVRNLLFKLADNESAASEVAHVAVHNKFNKIDDDVRYKLLLKLAEKDNITWEIACIFADKFNKLPENIMNELLLKTANKRMISLYVKWINEFKNKNDSIYRNLSVALPELDRMCSLLELGETITEDCTRLYRQAADKGFATRISIKSIIGAIIHYVTKSTGEPRTLEEIAEKSGISKAEIGRTYKNVIRSMNLKQPKTNIESYIAFYASKLGISNAAKEELKRMFKVVKKTGINSGKGPSGFVGAAIFLACERVGEKCKKKEIIRVVKTTPATLDLRYKEIKNEIENLEDTGNEKAIK</sequence>
<comment type="similarity">
    <text evidence="1">Belongs to the TFIIB family.</text>
</comment>
<dbReference type="AlphaFoldDB" id="A0A098E8U7"/>
<evidence type="ECO:0000256" key="4">
    <source>
        <dbReference type="ARBA" id="ARBA00023015"/>
    </source>
</evidence>
<keyword evidence="5" id="KW-0804">Transcription</keyword>
<dbReference type="PANTHER" id="PTHR11618:SF13">
    <property type="entry name" value="TRANSCRIPTION INITIATION FACTOR IIB"/>
    <property type="match status" value="1"/>
</dbReference>
<dbReference type="PRINTS" id="PR00685">
    <property type="entry name" value="TIFACTORIIB"/>
</dbReference>
<feature type="domain" description="Transcription factor TFIIB cyclin-like" evidence="6">
    <location>
        <begin position="309"/>
        <end position="397"/>
    </location>
</feature>
<protein>
    <recommendedName>
        <fullName evidence="2">Transcription initiation factor IIB</fullName>
    </recommendedName>
</protein>
<evidence type="ECO:0000313" key="7">
    <source>
        <dbReference type="EMBL" id="CEG12448.1"/>
    </source>
</evidence>
<accession>A0A098E8U7</accession>
<organism evidence="7">
    <name type="scientific">groundwater metagenome</name>
    <dbReference type="NCBI Taxonomy" id="717931"/>
    <lineage>
        <taxon>unclassified sequences</taxon>
        <taxon>metagenomes</taxon>
        <taxon>ecological metagenomes</taxon>
    </lineage>
</organism>
<dbReference type="InterPro" id="IPR036915">
    <property type="entry name" value="Cyclin-like_sf"/>
</dbReference>